<evidence type="ECO:0000313" key="3">
    <source>
        <dbReference type="Proteomes" id="UP000011083"/>
    </source>
</evidence>
<dbReference type="VEuPathDB" id="AmoebaDB:ACA1_278790"/>
<dbReference type="Proteomes" id="UP000011083">
    <property type="component" value="Unassembled WGS sequence"/>
</dbReference>
<dbReference type="FunFam" id="2.60.260.40:FF:000003">
    <property type="entry name" value="NADH dehydrogenase [ubiquinone] iron-sulfur protein 6, mitochondrial"/>
    <property type="match status" value="1"/>
</dbReference>
<reference evidence="2 3" key="1">
    <citation type="journal article" date="2013" name="Genome Biol.">
        <title>Genome of Acanthamoeba castellanii highlights extensive lateral gene transfer and early evolution of tyrosine kinase signaling.</title>
        <authorList>
            <person name="Clarke M."/>
            <person name="Lohan A.J."/>
            <person name="Liu B."/>
            <person name="Lagkouvardos I."/>
            <person name="Roy S."/>
            <person name="Zafar N."/>
            <person name="Bertelli C."/>
            <person name="Schilde C."/>
            <person name="Kianianmomeni A."/>
            <person name="Burglin T.R."/>
            <person name="Frech C."/>
            <person name="Turcotte B."/>
            <person name="Kopec K.O."/>
            <person name="Synnott J.M."/>
            <person name="Choo C."/>
            <person name="Paponov I."/>
            <person name="Finkler A."/>
            <person name="Soon Heng Tan C."/>
            <person name="Hutchins A.P."/>
            <person name="Weinmeier T."/>
            <person name="Rattei T."/>
            <person name="Chu J.S."/>
            <person name="Gimenez G."/>
            <person name="Irimia M."/>
            <person name="Rigden D.J."/>
            <person name="Fitzpatrick D.A."/>
            <person name="Lorenzo-Morales J."/>
            <person name="Bateman A."/>
            <person name="Chiu C.H."/>
            <person name="Tang P."/>
            <person name="Hegemann P."/>
            <person name="Fromm H."/>
            <person name="Raoult D."/>
            <person name="Greub G."/>
            <person name="Miranda-Saavedra D."/>
            <person name="Chen N."/>
            <person name="Nash P."/>
            <person name="Ginger M.L."/>
            <person name="Horn M."/>
            <person name="Schaap P."/>
            <person name="Caler L."/>
            <person name="Loftus B."/>
        </authorList>
    </citation>
    <scope>NUCLEOTIDE SEQUENCE [LARGE SCALE GENOMIC DNA]</scope>
    <source>
        <strain evidence="2 3">Neff</strain>
    </source>
</reference>
<name>L8H842_ACACF</name>
<evidence type="ECO:0000259" key="1">
    <source>
        <dbReference type="Pfam" id="PF10276"/>
    </source>
</evidence>
<dbReference type="EMBL" id="KB007908">
    <property type="protein sequence ID" value="ELR20908.1"/>
    <property type="molecule type" value="Genomic_DNA"/>
</dbReference>
<accession>L8H842</accession>
<dbReference type="KEGG" id="acan:ACA1_278790"/>
<dbReference type="GO" id="GO:0005739">
    <property type="term" value="C:mitochondrion"/>
    <property type="evidence" value="ECO:0007669"/>
    <property type="project" value="GOC"/>
</dbReference>
<protein>
    <submittedName>
        <fullName evidence="2">NADH dehydrogenase (Ubiquinone), putative</fullName>
    </submittedName>
</protein>
<dbReference type="Gene3D" id="2.60.260.40">
    <property type="entry name" value="q5lls5 like domains"/>
    <property type="match status" value="1"/>
</dbReference>
<evidence type="ECO:0000313" key="2">
    <source>
        <dbReference type="EMBL" id="ELR20908.1"/>
    </source>
</evidence>
<dbReference type="RefSeq" id="XP_004344651.1">
    <property type="nucleotide sequence ID" value="XM_004344601.1"/>
</dbReference>
<organism evidence="2 3">
    <name type="scientific">Acanthamoeba castellanii (strain ATCC 30010 / Neff)</name>
    <dbReference type="NCBI Taxonomy" id="1257118"/>
    <lineage>
        <taxon>Eukaryota</taxon>
        <taxon>Amoebozoa</taxon>
        <taxon>Discosea</taxon>
        <taxon>Longamoebia</taxon>
        <taxon>Centramoebida</taxon>
        <taxon>Acanthamoebidae</taxon>
        <taxon>Acanthamoeba</taxon>
    </lineage>
</organism>
<dbReference type="OrthoDB" id="307899at2759"/>
<dbReference type="OMA" id="EPLHEMG"/>
<gene>
    <name evidence="2" type="ORF">ACA1_278790</name>
</gene>
<proteinExistence type="predicted"/>
<keyword evidence="2" id="KW-0830">Ubiquinone</keyword>
<dbReference type="Pfam" id="PF10276">
    <property type="entry name" value="zf-CHCC"/>
    <property type="match status" value="1"/>
</dbReference>
<dbReference type="InterPro" id="IPR019401">
    <property type="entry name" value="Znf_CHCC"/>
</dbReference>
<dbReference type="PANTHER" id="PTHR13156">
    <property type="entry name" value="NADH-UBIQUINONE OXIDOREDUCTASE 13 KD-A SUBUNIT"/>
    <property type="match status" value="1"/>
</dbReference>
<sequence>MRRAAPQLSRGMLPAYGRSSSSLLASRATLSSTASRAASSLKLKIPFLGDTEIALKDDVFRPGVPENPGNLYAPMPAEELIHEIPPKVTHGSTAVCDGGGGALGHPRIFINLDKPGPHDCGYCGLRFIKEEEHH</sequence>
<dbReference type="AlphaFoldDB" id="L8H842"/>
<dbReference type="PANTHER" id="PTHR13156:SF0">
    <property type="entry name" value="NADH DEHYDROGENASE [UBIQUINONE] IRON-SULFUR PROTEIN 6, MITOCHONDRIAL"/>
    <property type="match status" value="1"/>
</dbReference>
<dbReference type="GeneID" id="14921780"/>
<feature type="domain" description="Zinc finger CHCC-type" evidence="1">
    <location>
        <begin position="93"/>
        <end position="127"/>
    </location>
</feature>
<dbReference type="GO" id="GO:0006120">
    <property type="term" value="P:mitochondrial electron transport, NADH to ubiquinone"/>
    <property type="evidence" value="ECO:0007669"/>
    <property type="project" value="TreeGrafter"/>
</dbReference>
<dbReference type="STRING" id="1257118.L8H842"/>
<keyword evidence="3" id="KW-1185">Reference proteome</keyword>